<comment type="similarity">
    <text evidence="2">Belongs to the COG3 family.</text>
</comment>
<dbReference type="InterPro" id="IPR036871">
    <property type="entry name" value="PX_dom_sf"/>
</dbReference>
<dbReference type="GO" id="GO:0032266">
    <property type="term" value="F:phosphatidylinositol-3-phosphate binding"/>
    <property type="evidence" value="ECO:0007669"/>
    <property type="project" value="InterPro"/>
</dbReference>
<evidence type="ECO:0000256" key="4">
    <source>
        <dbReference type="ARBA" id="ARBA00022448"/>
    </source>
</evidence>
<dbReference type="CDD" id="cd07295">
    <property type="entry name" value="PX_Grd19"/>
    <property type="match status" value="1"/>
</dbReference>
<keyword evidence="4" id="KW-0813">Transport</keyword>
<dbReference type="PROSITE" id="PS50195">
    <property type="entry name" value="PX"/>
    <property type="match status" value="1"/>
</dbReference>
<dbReference type="GO" id="GO:0017119">
    <property type="term" value="C:Golgi transport complex"/>
    <property type="evidence" value="ECO:0007669"/>
    <property type="project" value="TreeGrafter"/>
</dbReference>
<feature type="region of interest" description="Disordered" evidence="9">
    <location>
        <begin position="851"/>
        <end position="870"/>
    </location>
</feature>
<keyword evidence="6" id="KW-0333">Golgi apparatus</keyword>
<evidence type="ECO:0000256" key="7">
    <source>
        <dbReference type="ARBA" id="ARBA00023136"/>
    </source>
</evidence>
<feature type="region of interest" description="Disordered" evidence="9">
    <location>
        <begin position="151"/>
        <end position="200"/>
    </location>
</feature>
<dbReference type="SMART" id="SM00312">
    <property type="entry name" value="PX"/>
    <property type="match status" value="1"/>
</dbReference>
<dbReference type="InterPro" id="IPR048320">
    <property type="entry name" value="COG3_N"/>
</dbReference>
<dbReference type="GO" id="GO:0007030">
    <property type="term" value="P:Golgi organization"/>
    <property type="evidence" value="ECO:0007669"/>
    <property type="project" value="TreeGrafter"/>
</dbReference>
<dbReference type="GO" id="GO:0005801">
    <property type="term" value="C:cis-Golgi network"/>
    <property type="evidence" value="ECO:0007669"/>
    <property type="project" value="InterPro"/>
</dbReference>
<comment type="subcellular location">
    <subcellularLocation>
        <location evidence="1">Golgi apparatus membrane</location>
        <topology evidence="1">Peripheral membrane protein</topology>
    </subcellularLocation>
</comment>
<keyword evidence="12" id="KW-1185">Reference proteome</keyword>
<dbReference type="Proteomes" id="UP001148786">
    <property type="component" value="Unassembled WGS sequence"/>
</dbReference>
<comment type="caution">
    <text evidence="11">The sequence shown here is derived from an EMBL/GenBank/DDBJ whole genome shotgun (WGS) entry which is preliminary data.</text>
</comment>
<dbReference type="InterPro" id="IPR001683">
    <property type="entry name" value="PX_dom"/>
</dbReference>
<sequence>MAASVSPFARSTAFEESLLSAREQTIEEMYSVPESFLEIEVRNPQTHGFGRKMYTDYEIVCKTNIPAFKLRHSLVRRRYSDFEAFRDILEHESTRVNIPPLPGKVFTNRFSDEVIENRREGLERFLSIVAGHPLLQPPAVYAARYPEIMTSRPSSSTLNPNSAAGTRRGGTPSSLAISSTPSTSSTAGTGVIGASSGTSGSAARATISLEEWERKAPLSELQIRSVAKVMKAAEKVPLPLKFVEEPHLPGTPIPSAVSQRLTNKLLAPSRPGTPANATSTPGTPRTAGPTHALHPSHPVQTPQQFYDWFALIDRSVAHSQEAHYRSHLSSLSTHLATCDLLLSSIASIEEEVGSMLEGWRSVEEGGNTLKGACERLLEERDTLVGMVDEIGTTLEYFQELEHATRMLNHPGESLIFQADFLYMVERVDVCIDFLRGHRHYREAEVYLLRFQQCMTRAMTLIKMNFVGSLRALSAEISKRISDKEVSTTAQHHLLYTRFLSVASRVSPLLGELERRAAAYPDELGALLGECRSAYFATRRALLVPKIMEEIRGLDPGRSELVELTRAGCSYLKQLCTDEFYLYREFFSTAEDQLYQYLETLCDLLYDDLRPRILHEPRLTVLCEVCTVLQALMVLDASGPGSESATSSSTPSEADDSDGDQSEDEDEDEDEAGSKSNSKPNKTRRSSRSSSSSELTIGIEAGHERKRDAVGKRLHTGHLLKMVLQDAQTRLFFKAQSVIQSEIRHYVPRPEDLAWPDILVAANKPLADYALQEKAPPSTFLSQSLSDATKNPALQRQETWYPTLRKMVWVLAQLHDFIKPAIFEDIAQEAVGVCRASIVSAGEAIRVAKDAAAATPGQPGKDQPVQAQQRRTTGALDGALFTVRHLLILKEILASLEADLRERSDEDGIGPGGSRTSGVGGSNSAGGSGLLSPRGPSTGRALEFGSLGAAVGPSISGGVAETLTNMLTKTTSYLPEGLFASLGVTRGAESDLRGVKLEIDASVRKACEDVIAACSAPICDPIESWGARLNPSINPPGGSGQAGAPQTALATSLPAISTAIPPQIIQELASSAPKTHLLFLEAVQRDLRSAVARVRLYLEEERTARVLLEHVVERVSAAYDRFGEGLGRVGLGYNGMGEGGVDLMGAAKLKEMLREFLFTLFVRNMSTKSSPGISGGVINFLDCAGSSCCLRLTMQWKTLLLGATLAALPYAHAFIRFGCSQLVTERFDPLVTPGEVSPHVHQIVGGNAFNLTMHPDNDLPALSTCTTCRFVEDKSNYWTAAVYFHHPNGSFIRVPQMSNHNTGPGLQSGGMTIYYFQPNGGIPFTIFPKGFRMIVGNPMRRSNDIDPRDTAAQATTFRCFEGEDPGTIGAPGAFPDTFEFPKTPCSGGIRSNIYFPQCWDGVNLDSPDHSSHVAHPIGGFFNTNCPASHPVRLPLLFIEINWDTRPFNDLSLWPEGGQPFVFAMGDPTGYGQHADYVFGWEGDSLRRAMDVCTSGDGIPWNCPVLTLQDTEDMNNCRQPEKVAEVVDGAYIDQLPGCNPLQRGPAQATMVPSCDAPSTTIEAPMPTEPPVAVNPPWAVCNDGSEPNPLPINPYCSDYPLLTRAPQTQPTVPPAV</sequence>
<accession>A0A9W8MXR9</accession>
<feature type="compositionally biased region" description="Basic and acidic residues" evidence="9">
    <location>
        <begin position="700"/>
        <end position="709"/>
    </location>
</feature>
<dbReference type="OrthoDB" id="296793at2759"/>
<dbReference type="GO" id="GO:0006886">
    <property type="term" value="P:intracellular protein transport"/>
    <property type="evidence" value="ECO:0007669"/>
    <property type="project" value="InterPro"/>
</dbReference>
<gene>
    <name evidence="11" type="ORF">NLJ89_g4377</name>
</gene>
<feature type="compositionally biased region" description="Polar residues" evidence="9">
    <location>
        <begin position="151"/>
        <end position="164"/>
    </location>
</feature>
<evidence type="ECO:0000313" key="11">
    <source>
        <dbReference type="EMBL" id="KAJ3510962.1"/>
    </source>
</evidence>
<dbReference type="EMBL" id="JANKHO010000359">
    <property type="protein sequence ID" value="KAJ3510962.1"/>
    <property type="molecule type" value="Genomic_DNA"/>
</dbReference>
<reference evidence="11" key="1">
    <citation type="submission" date="2022-07" db="EMBL/GenBank/DDBJ databases">
        <title>Genome Sequence of Agrocybe chaxingu.</title>
        <authorList>
            <person name="Buettner E."/>
        </authorList>
    </citation>
    <scope>NUCLEOTIDE SEQUENCE</scope>
    <source>
        <strain evidence="11">MP-N11</strain>
    </source>
</reference>
<evidence type="ECO:0000256" key="3">
    <source>
        <dbReference type="ARBA" id="ARBA00020976"/>
    </source>
</evidence>
<dbReference type="GO" id="GO:0000139">
    <property type="term" value="C:Golgi membrane"/>
    <property type="evidence" value="ECO:0007669"/>
    <property type="project" value="UniProtKB-SubCell"/>
</dbReference>
<proteinExistence type="inferred from homology"/>
<evidence type="ECO:0000256" key="8">
    <source>
        <dbReference type="ARBA" id="ARBA00031339"/>
    </source>
</evidence>
<feature type="region of interest" description="Disordered" evidence="9">
    <location>
        <begin position="902"/>
        <end position="936"/>
    </location>
</feature>
<protein>
    <recommendedName>
        <fullName evidence="3">Conserved oligomeric Golgi complex subunit 3</fullName>
    </recommendedName>
    <alternativeName>
        <fullName evidence="8">Component of oligomeric Golgi complex 3</fullName>
    </alternativeName>
</protein>
<dbReference type="Pfam" id="PF04136">
    <property type="entry name" value="COG3_N"/>
    <property type="match status" value="1"/>
</dbReference>
<evidence type="ECO:0000313" key="12">
    <source>
        <dbReference type="Proteomes" id="UP001148786"/>
    </source>
</evidence>
<dbReference type="InterPro" id="IPR007265">
    <property type="entry name" value="COG_su3"/>
</dbReference>
<evidence type="ECO:0000256" key="9">
    <source>
        <dbReference type="SAM" id="MobiDB-lite"/>
    </source>
</evidence>
<feature type="compositionally biased region" description="Gly residues" evidence="9">
    <location>
        <begin position="908"/>
        <end position="928"/>
    </location>
</feature>
<dbReference type="InterPro" id="IPR048685">
    <property type="entry name" value="COG3_C"/>
</dbReference>
<dbReference type="Pfam" id="PF20671">
    <property type="entry name" value="COG3_C"/>
    <property type="match status" value="1"/>
</dbReference>
<name>A0A9W8MXR9_9AGAR</name>
<keyword evidence="5" id="KW-0653">Protein transport</keyword>
<dbReference type="Gene3D" id="3.30.1520.10">
    <property type="entry name" value="Phox-like domain"/>
    <property type="match status" value="1"/>
</dbReference>
<evidence type="ECO:0000256" key="6">
    <source>
        <dbReference type="ARBA" id="ARBA00023034"/>
    </source>
</evidence>
<evidence type="ECO:0000256" key="5">
    <source>
        <dbReference type="ARBA" id="ARBA00022927"/>
    </source>
</evidence>
<keyword evidence="7" id="KW-0472">Membrane</keyword>
<feature type="compositionally biased region" description="Acidic residues" evidence="9">
    <location>
        <begin position="652"/>
        <end position="670"/>
    </location>
</feature>
<feature type="compositionally biased region" description="Low complexity" evidence="9">
    <location>
        <begin position="171"/>
        <end position="200"/>
    </location>
</feature>
<dbReference type="PANTHER" id="PTHR13302">
    <property type="entry name" value="CONSERVED OLIGOMERIC GOLGI COMPLEX COMPONENT 3"/>
    <property type="match status" value="1"/>
</dbReference>
<feature type="domain" description="PX" evidence="10">
    <location>
        <begin position="35"/>
        <end position="165"/>
    </location>
</feature>
<feature type="region of interest" description="Disordered" evidence="9">
    <location>
        <begin position="266"/>
        <end position="297"/>
    </location>
</feature>
<dbReference type="GO" id="GO:0006891">
    <property type="term" value="P:intra-Golgi vesicle-mediated transport"/>
    <property type="evidence" value="ECO:0007669"/>
    <property type="project" value="TreeGrafter"/>
</dbReference>
<dbReference type="SUPFAM" id="SSF64268">
    <property type="entry name" value="PX domain"/>
    <property type="match status" value="1"/>
</dbReference>
<evidence type="ECO:0000256" key="1">
    <source>
        <dbReference type="ARBA" id="ARBA00004395"/>
    </source>
</evidence>
<evidence type="ECO:0000259" key="10">
    <source>
        <dbReference type="PROSITE" id="PS50195"/>
    </source>
</evidence>
<dbReference type="InterPro" id="IPR042138">
    <property type="entry name" value="PX_Grd19_PX"/>
</dbReference>
<dbReference type="Pfam" id="PF00787">
    <property type="entry name" value="PX"/>
    <property type="match status" value="1"/>
</dbReference>
<organism evidence="11 12">
    <name type="scientific">Agrocybe chaxingu</name>
    <dbReference type="NCBI Taxonomy" id="84603"/>
    <lineage>
        <taxon>Eukaryota</taxon>
        <taxon>Fungi</taxon>
        <taxon>Dikarya</taxon>
        <taxon>Basidiomycota</taxon>
        <taxon>Agaricomycotina</taxon>
        <taxon>Agaricomycetes</taxon>
        <taxon>Agaricomycetidae</taxon>
        <taxon>Agaricales</taxon>
        <taxon>Agaricineae</taxon>
        <taxon>Strophariaceae</taxon>
        <taxon>Agrocybe</taxon>
    </lineage>
</organism>
<evidence type="ECO:0000256" key="2">
    <source>
        <dbReference type="ARBA" id="ARBA00009936"/>
    </source>
</evidence>
<dbReference type="PANTHER" id="PTHR13302:SF8">
    <property type="entry name" value="CONSERVED OLIGOMERIC GOLGI COMPLEX SUBUNIT 3"/>
    <property type="match status" value="1"/>
</dbReference>
<feature type="region of interest" description="Disordered" evidence="9">
    <location>
        <begin position="637"/>
        <end position="709"/>
    </location>
</feature>
<feature type="compositionally biased region" description="Low complexity" evidence="9">
    <location>
        <begin position="637"/>
        <end position="651"/>
    </location>
</feature>
<dbReference type="InterPro" id="IPR018535">
    <property type="entry name" value="DUF1996"/>
</dbReference>
<dbReference type="Pfam" id="PF09362">
    <property type="entry name" value="DUF1996"/>
    <property type="match status" value="1"/>
</dbReference>